<dbReference type="PANTHER" id="PTHR12271">
    <property type="entry name" value="POLY A POLYMERASE CID PAP -RELATED"/>
    <property type="match status" value="1"/>
</dbReference>
<dbReference type="EMBL" id="JAYWIO010000002">
    <property type="protein sequence ID" value="KAK7282230.1"/>
    <property type="molecule type" value="Genomic_DNA"/>
</dbReference>
<feature type="compositionally biased region" description="Polar residues" evidence="1">
    <location>
        <begin position="524"/>
        <end position="555"/>
    </location>
</feature>
<dbReference type="SUPFAM" id="SSF81301">
    <property type="entry name" value="Nucleotidyltransferase"/>
    <property type="match status" value="1"/>
</dbReference>
<evidence type="ECO:0000313" key="3">
    <source>
        <dbReference type="EMBL" id="KAK7282230.1"/>
    </source>
</evidence>
<dbReference type="Proteomes" id="UP001372338">
    <property type="component" value="Unassembled WGS sequence"/>
</dbReference>
<keyword evidence="4" id="KW-1185">Reference proteome</keyword>
<evidence type="ECO:0000313" key="4">
    <source>
        <dbReference type="Proteomes" id="UP001372338"/>
    </source>
</evidence>
<dbReference type="InterPro" id="IPR054708">
    <property type="entry name" value="MTPAP-like_central"/>
</dbReference>
<organism evidence="3 4">
    <name type="scientific">Crotalaria pallida</name>
    <name type="common">Smooth rattlebox</name>
    <name type="synonym">Crotalaria striata</name>
    <dbReference type="NCBI Taxonomy" id="3830"/>
    <lineage>
        <taxon>Eukaryota</taxon>
        <taxon>Viridiplantae</taxon>
        <taxon>Streptophyta</taxon>
        <taxon>Embryophyta</taxon>
        <taxon>Tracheophyta</taxon>
        <taxon>Spermatophyta</taxon>
        <taxon>Magnoliopsida</taxon>
        <taxon>eudicotyledons</taxon>
        <taxon>Gunneridae</taxon>
        <taxon>Pentapetalae</taxon>
        <taxon>rosids</taxon>
        <taxon>fabids</taxon>
        <taxon>Fabales</taxon>
        <taxon>Fabaceae</taxon>
        <taxon>Papilionoideae</taxon>
        <taxon>50 kb inversion clade</taxon>
        <taxon>genistoids sensu lato</taxon>
        <taxon>core genistoids</taxon>
        <taxon>Crotalarieae</taxon>
        <taxon>Crotalaria</taxon>
    </lineage>
</organism>
<accession>A0AAN9FT67</accession>
<dbReference type="GO" id="GO:0016779">
    <property type="term" value="F:nucleotidyltransferase activity"/>
    <property type="evidence" value="ECO:0007669"/>
    <property type="project" value="TreeGrafter"/>
</dbReference>
<evidence type="ECO:0000256" key="1">
    <source>
        <dbReference type="SAM" id="MobiDB-lite"/>
    </source>
</evidence>
<dbReference type="Gene3D" id="3.30.460.10">
    <property type="entry name" value="Beta Polymerase, domain 2"/>
    <property type="match status" value="1"/>
</dbReference>
<feature type="region of interest" description="Disordered" evidence="1">
    <location>
        <begin position="496"/>
        <end position="555"/>
    </location>
</feature>
<feature type="domain" description="Poly(A) RNA polymerase mitochondrial-like central palm" evidence="2">
    <location>
        <begin position="82"/>
        <end position="218"/>
    </location>
</feature>
<dbReference type="CDD" id="cd05402">
    <property type="entry name" value="NT_PAP_TUTase"/>
    <property type="match status" value="1"/>
</dbReference>
<dbReference type="PANTHER" id="PTHR12271:SF134">
    <property type="entry name" value="NUCLEOTIDYLTRANSFERASE FAMILY PROTEIN"/>
    <property type="match status" value="1"/>
</dbReference>
<comment type="caution">
    <text evidence="3">The sequence shown here is derived from an EMBL/GenBank/DDBJ whole genome shotgun (WGS) entry which is preliminary data.</text>
</comment>
<proteinExistence type="predicted"/>
<dbReference type="SUPFAM" id="SSF81631">
    <property type="entry name" value="PAP/OAS1 substrate-binding domain"/>
    <property type="match status" value="1"/>
</dbReference>
<dbReference type="InterPro" id="IPR043519">
    <property type="entry name" value="NT_sf"/>
</dbReference>
<dbReference type="GO" id="GO:0031123">
    <property type="term" value="P:RNA 3'-end processing"/>
    <property type="evidence" value="ECO:0007669"/>
    <property type="project" value="TreeGrafter"/>
</dbReference>
<reference evidence="3 4" key="1">
    <citation type="submission" date="2024-01" db="EMBL/GenBank/DDBJ databases">
        <title>The genomes of 5 underutilized Papilionoideae crops provide insights into root nodulation and disease resistanc.</title>
        <authorList>
            <person name="Yuan L."/>
        </authorList>
    </citation>
    <scope>NUCLEOTIDE SEQUENCE [LARGE SCALE GENOMIC DNA]</scope>
    <source>
        <strain evidence="3">ZHUSHIDOU_FW_LH</strain>
        <tissue evidence="3">Leaf</tissue>
    </source>
</reference>
<protein>
    <recommendedName>
        <fullName evidence="2">Poly(A) RNA polymerase mitochondrial-like central palm domain-containing protein</fullName>
    </recommendedName>
</protein>
<gene>
    <name evidence="3" type="ORF">RIF29_10854</name>
</gene>
<evidence type="ECO:0000259" key="2">
    <source>
        <dbReference type="Pfam" id="PF22600"/>
    </source>
</evidence>
<dbReference type="Gene3D" id="1.10.1410.10">
    <property type="match status" value="1"/>
</dbReference>
<dbReference type="AlphaFoldDB" id="A0AAN9FT67"/>
<dbReference type="Pfam" id="PF22600">
    <property type="entry name" value="MTPAP-like_central"/>
    <property type="match status" value="1"/>
</dbReference>
<feature type="compositionally biased region" description="Polar residues" evidence="1">
    <location>
        <begin position="497"/>
        <end position="507"/>
    </location>
</feature>
<sequence>MNLLPCYSISFNTASFIFHSDAVLSFLRSPHQFPLPPRFEAIMDSDVEGLLKEAEKLESEELAKIKFTPSRVTELDGLLCDAYVRQCPKPLDYHNRRDLIRIFNIMAKEIYGNSDSAPVVEGYGSFVMDMFNQKSDLDLSINFNDLIEVSRMKMKEILRKFSKKLFALQRNGHVTGVELILCAKVPIVKVTDCGTGIECDLSVDNRDGIAKSRIIHAVSAIDERFRMLCFLMKSWAQAHDINSSKDRTLNSLSIVSLVAFHLQTCDPPILPPFSALLKEGADIASVTNIVSTYSNYGKRNQDSLAKLFITLFVKLASVEIFWQKGFCASLYEGSWIIKSWAGRSYSISIEDFTDRSENVARAVGTEELKTIYTCIHESLNHILAFLNGHMPGLELMDLLFGMHTVSTSGVGGTDSINQNMYNLPILQNLPPPKRRHLEVGLEENQAHKPSERNNFVQGFQGTGPQGVGGMQHPLSETLLNALTSLIPSLLPPTSALGTNHSYGQRTDPSPDVLNPVRFQGSYKYPSTQSHLVPSHSSLNNVGASDQQAVSPTHQQAVSPNILLADQVHSQLAQVKHNQ</sequence>
<name>A0AAN9FT67_CROPI</name>